<dbReference type="HAMAP" id="MF_01595">
    <property type="entry name" value="PNPase"/>
    <property type="match status" value="1"/>
</dbReference>
<comment type="function">
    <text evidence="8">Involved in mRNA degradation. Catalyzes the phosphorolysis of single-stranded polyribonucleotides processively in the 3'- to 5'-direction.</text>
</comment>
<dbReference type="SUPFAM" id="SSF50249">
    <property type="entry name" value="Nucleic acid-binding proteins"/>
    <property type="match status" value="1"/>
</dbReference>
<dbReference type="PROSITE" id="PS50084">
    <property type="entry name" value="KH_TYPE_1"/>
    <property type="match status" value="1"/>
</dbReference>
<comment type="cofactor">
    <cofactor evidence="8">
        <name>Mg(2+)</name>
        <dbReference type="ChEBI" id="CHEBI:18420"/>
    </cofactor>
</comment>
<dbReference type="InterPro" id="IPR012340">
    <property type="entry name" value="NA-bd_OB-fold"/>
</dbReference>
<dbReference type="Proteomes" id="UP000177626">
    <property type="component" value="Unassembled WGS sequence"/>
</dbReference>
<dbReference type="InterPro" id="IPR020568">
    <property type="entry name" value="Ribosomal_Su5_D2-typ_SF"/>
</dbReference>
<evidence type="ECO:0000256" key="4">
    <source>
        <dbReference type="ARBA" id="ARBA00022695"/>
    </source>
</evidence>
<keyword evidence="2 8" id="KW-0963">Cytoplasm</keyword>
<dbReference type="EMBL" id="MHKQ01000009">
    <property type="protein sequence ID" value="OGY94360.1"/>
    <property type="molecule type" value="Genomic_DNA"/>
</dbReference>
<feature type="domain" description="S1 motif" evidence="10">
    <location>
        <begin position="631"/>
        <end position="707"/>
    </location>
</feature>
<dbReference type="InterPro" id="IPR001247">
    <property type="entry name" value="ExoRNase_PH_dom1"/>
</dbReference>
<feature type="region of interest" description="Disordered" evidence="9">
    <location>
        <begin position="712"/>
        <end position="734"/>
    </location>
</feature>
<feature type="binding site" evidence="8">
    <location>
        <position position="495"/>
    </location>
    <ligand>
        <name>Mg(2+)</name>
        <dbReference type="ChEBI" id="CHEBI:18420"/>
    </ligand>
</feature>
<dbReference type="Pfam" id="PF00013">
    <property type="entry name" value="KH_1"/>
    <property type="match status" value="1"/>
</dbReference>
<dbReference type="GO" id="GO:0005829">
    <property type="term" value="C:cytosol"/>
    <property type="evidence" value="ECO:0007669"/>
    <property type="project" value="UniProtKB-ARBA"/>
</dbReference>
<dbReference type="AlphaFoldDB" id="A0A1G2C1A3"/>
<comment type="subcellular location">
    <subcellularLocation>
        <location evidence="8">Cytoplasm</location>
    </subcellularLocation>
</comment>
<evidence type="ECO:0000313" key="11">
    <source>
        <dbReference type="EMBL" id="OGY94360.1"/>
    </source>
</evidence>
<dbReference type="Gene3D" id="2.40.50.140">
    <property type="entry name" value="Nucleic acid-binding proteins"/>
    <property type="match status" value="1"/>
</dbReference>
<dbReference type="FunFam" id="3.30.230.70:FF:000001">
    <property type="entry name" value="Polyribonucleotide nucleotidyltransferase"/>
    <property type="match status" value="1"/>
</dbReference>
<dbReference type="SMART" id="SM00322">
    <property type="entry name" value="KH"/>
    <property type="match status" value="1"/>
</dbReference>
<keyword evidence="5 8" id="KW-0479">Metal-binding</keyword>
<dbReference type="PANTHER" id="PTHR11252">
    <property type="entry name" value="POLYRIBONUCLEOTIDE NUCLEOTIDYLTRANSFERASE"/>
    <property type="match status" value="1"/>
</dbReference>
<evidence type="ECO:0000256" key="8">
    <source>
        <dbReference type="HAMAP-Rule" id="MF_01595"/>
    </source>
</evidence>
<dbReference type="GO" id="GO:0000287">
    <property type="term" value="F:magnesium ion binding"/>
    <property type="evidence" value="ECO:0007669"/>
    <property type="project" value="UniProtKB-UniRule"/>
</dbReference>
<dbReference type="InterPro" id="IPR036612">
    <property type="entry name" value="KH_dom_type_1_sf"/>
</dbReference>
<keyword evidence="4 8" id="KW-0548">Nucleotidyltransferase</keyword>
<accession>A0A1G2C1A3</accession>
<dbReference type="PROSITE" id="PS50889">
    <property type="entry name" value="S4"/>
    <property type="match status" value="1"/>
</dbReference>
<dbReference type="CDD" id="cd11363">
    <property type="entry name" value="RNase_PH_PNPase_1"/>
    <property type="match status" value="1"/>
</dbReference>
<dbReference type="Gene3D" id="3.30.230.70">
    <property type="entry name" value="GHMP Kinase, N-terminal domain"/>
    <property type="match status" value="2"/>
</dbReference>
<evidence type="ECO:0000256" key="6">
    <source>
        <dbReference type="ARBA" id="ARBA00022842"/>
    </source>
</evidence>
<feature type="compositionally biased region" description="Basic residues" evidence="9">
    <location>
        <begin position="725"/>
        <end position="734"/>
    </location>
</feature>
<evidence type="ECO:0000256" key="7">
    <source>
        <dbReference type="ARBA" id="ARBA00022884"/>
    </source>
</evidence>
<dbReference type="GO" id="GO:0000175">
    <property type="term" value="F:3'-5'-RNA exonuclease activity"/>
    <property type="evidence" value="ECO:0007669"/>
    <property type="project" value="TreeGrafter"/>
</dbReference>
<dbReference type="NCBIfam" id="NF008805">
    <property type="entry name" value="PRK11824.1"/>
    <property type="match status" value="1"/>
</dbReference>
<evidence type="ECO:0000256" key="9">
    <source>
        <dbReference type="SAM" id="MobiDB-lite"/>
    </source>
</evidence>
<evidence type="ECO:0000256" key="2">
    <source>
        <dbReference type="ARBA" id="ARBA00022490"/>
    </source>
</evidence>
<dbReference type="InterPro" id="IPR015847">
    <property type="entry name" value="ExoRNase_PH_dom2"/>
</dbReference>
<sequence length="734" mass="79887">MSIKQFNTQVAGQELKVEVGKLAKQAHGACTVTYGETVVLATVVSSGQPKEGVDYFPLMVDYEEKMYAAGKIKGSRFIKREGRATDDAILTGRLIDRSIRPLFKESERNDIQVVVTVLSYDGINDPVFPAIMATSVALGISPIPWGGPLAGLQIGRVEKEWVINPSVEAKSKSDIDLFVSGSKDEVIMIEAGANEALEADIFEAIKFAGKHIAKIIDFVEDIIKNVGAKKQESLNNPEKEAVISLVKAKVDQVLAQYDLSNCFHPDKSKMKASIDEVNEKVNLVLKEDNEVSKDMRAMGLAMIDEALVKAFKDLVLKQGQRPDKRKFDEIRVLEAEVGLLPRTHGSGLFARGETQVLSVVTLGSPGDEQTLDTMEESGTKKYMHHYNFPGYSVGEVKPLRGPGRREIGHGALAEKALVPVLPKDEDFPYTIRVVSEVLGSNGSSSQASICGSTLSLMDAGVPIKKPVAGIAMGVVVDDNNKNNYKILTDIQGIEDHAGHMDFKIAGTRDGITAIQLDIKLGGISYQVVEETLAKAKVAREKILDVMAAVISEPRAELSPYAPRITTLHIDPEKIREVIGTGGKIINEIIAACNVSIDIEQDGLVMITSTDGEGAKKAQAWIEGIVKEIVPGEIYEGQVLKIVTDKNKGTEIGAIVQLTPNKDGMVHISQIAYERVNKVSDKIKVGDVVKVKVVEVDKEKNRVSLSIKDLLPKPEGFTPPADRTSKFKKPGFFKK</sequence>
<comment type="caution">
    <text evidence="11">The sequence shown here is derived from an EMBL/GenBank/DDBJ whole genome shotgun (WGS) entry which is preliminary data.</text>
</comment>
<dbReference type="InterPro" id="IPR004087">
    <property type="entry name" value="KH_dom"/>
</dbReference>
<keyword evidence="6 8" id="KW-0460">Magnesium</keyword>
<dbReference type="InterPro" id="IPR003029">
    <property type="entry name" value="S1_domain"/>
</dbReference>
<dbReference type="PIRSF" id="PIRSF005499">
    <property type="entry name" value="PNPase"/>
    <property type="match status" value="1"/>
</dbReference>
<keyword evidence="3 8" id="KW-0808">Transferase</keyword>
<dbReference type="InterPro" id="IPR036345">
    <property type="entry name" value="ExoRNase_PH_dom2_sf"/>
</dbReference>
<reference evidence="11 12" key="1">
    <citation type="journal article" date="2016" name="Nat. Commun.">
        <title>Thousands of microbial genomes shed light on interconnected biogeochemical processes in an aquifer system.</title>
        <authorList>
            <person name="Anantharaman K."/>
            <person name="Brown C.T."/>
            <person name="Hug L.A."/>
            <person name="Sharon I."/>
            <person name="Castelle C.J."/>
            <person name="Probst A.J."/>
            <person name="Thomas B.C."/>
            <person name="Singh A."/>
            <person name="Wilkins M.J."/>
            <person name="Karaoz U."/>
            <person name="Brodie E.L."/>
            <person name="Williams K.H."/>
            <person name="Hubbard S.S."/>
            <person name="Banfield J.F."/>
        </authorList>
    </citation>
    <scope>NUCLEOTIDE SEQUENCE [LARGE SCALE GENOMIC DNA]</scope>
</reference>
<dbReference type="GO" id="GO:0006402">
    <property type="term" value="P:mRNA catabolic process"/>
    <property type="evidence" value="ECO:0007669"/>
    <property type="project" value="UniProtKB-UniRule"/>
</dbReference>
<feature type="binding site" evidence="8">
    <location>
        <position position="501"/>
    </location>
    <ligand>
        <name>Mg(2+)</name>
        <dbReference type="ChEBI" id="CHEBI:18420"/>
    </ligand>
</feature>
<dbReference type="FunFam" id="3.30.1370.10:FF:000001">
    <property type="entry name" value="Polyribonucleotide nucleotidyltransferase"/>
    <property type="match status" value="1"/>
</dbReference>
<dbReference type="EC" id="2.7.7.8" evidence="8"/>
<protein>
    <recommendedName>
        <fullName evidence="8">Polyribonucleotide nucleotidyltransferase</fullName>
        <ecNumber evidence="8">2.7.7.8</ecNumber>
    </recommendedName>
    <alternativeName>
        <fullName evidence="8">Polynucleotide phosphorylase</fullName>
        <shortName evidence="8">PNPase</shortName>
    </alternativeName>
</protein>
<dbReference type="Pfam" id="PF03725">
    <property type="entry name" value="RNase_PH_C"/>
    <property type="match status" value="1"/>
</dbReference>
<comment type="similarity">
    <text evidence="1 8">Belongs to the polyribonucleotide nucleotidyltransferase family.</text>
</comment>
<dbReference type="NCBIfam" id="TIGR03591">
    <property type="entry name" value="polynuc_phos"/>
    <property type="match status" value="1"/>
</dbReference>
<comment type="catalytic activity">
    <reaction evidence="8">
        <text>RNA(n+1) + phosphate = RNA(n) + a ribonucleoside 5'-diphosphate</text>
        <dbReference type="Rhea" id="RHEA:22096"/>
        <dbReference type="Rhea" id="RHEA-COMP:14527"/>
        <dbReference type="Rhea" id="RHEA-COMP:17342"/>
        <dbReference type="ChEBI" id="CHEBI:43474"/>
        <dbReference type="ChEBI" id="CHEBI:57930"/>
        <dbReference type="ChEBI" id="CHEBI:140395"/>
        <dbReference type="EC" id="2.7.7.8"/>
    </reaction>
</comment>
<dbReference type="Pfam" id="PF00575">
    <property type="entry name" value="S1"/>
    <property type="match status" value="1"/>
</dbReference>
<dbReference type="PANTHER" id="PTHR11252:SF0">
    <property type="entry name" value="POLYRIBONUCLEOTIDE NUCLEOTIDYLTRANSFERASE 1, MITOCHONDRIAL"/>
    <property type="match status" value="1"/>
</dbReference>
<proteinExistence type="inferred from homology"/>
<evidence type="ECO:0000313" key="12">
    <source>
        <dbReference type="Proteomes" id="UP000177626"/>
    </source>
</evidence>
<dbReference type="Pfam" id="PF01138">
    <property type="entry name" value="RNase_PH"/>
    <property type="match status" value="2"/>
</dbReference>
<evidence type="ECO:0000256" key="3">
    <source>
        <dbReference type="ARBA" id="ARBA00022679"/>
    </source>
</evidence>
<dbReference type="SUPFAM" id="SSF55666">
    <property type="entry name" value="Ribonuclease PH domain 2-like"/>
    <property type="match status" value="2"/>
</dbReference>
<evidence type="ECO:0000259" key="10">
    <source>
        <dbReference type="PROSITE" id="PS50126"/>
    </source>
</evidence>
<dbReference type="SUPFAM" id="SSF54791">
    <property type="entry name" value="Eukaryotic type KH-domain (KH-domain type I)"/>
    <property type="match status" value="1"/>
</dbReference>
<dbReference type="Gene3D" id="3.30.1370.10">
    <property type="entry name" value="K Homology domain, type 1"/>
    <property type="match status" value="1"/>
</dbReference>
<dbReference type="CDD" id="cd02393">
    <property type="entry name" value="KH-I_PNPase"/>
    <property type="match status" value="1"/>
</dbReference>
<organism evidence="11 12">
    <name type="scientific">Candidatus Komeilibacteria bacterium RIFOXYC1_FULL_37_11</name>
    <dbReference type="NCBI Taxonomy" id="1798555"/>
    <lineage>
        <taxon>Bacteria</taxon>
        <taxon>Candidatus Komeiliibacteriota</taxon>
    </lineage>
</organism>
<evidence type="ECO:0000256" key="1">
    <source>
        <dbReference type="ARBA" id="ARBA00007404"/>
    </source>
</evidence>
<keyword evidence="7 8" id="KW-0694">RNA-binding</keyword>
<name>A0A1G2C1A3_9BACT</name>
<gene>
    <name evidence="8" type="primary">pnp</name>
    <name evidence="11" type="ORF">A2406_03015</name>
</gene>
<dbReference type="PROSITE" id="PS50126">
    <property type="entry name" value="S1"/>
    <property type="match status" value="1"/>
</dbReference>
<dbReference type="GO" id="GO:0004654">
    <property type="term" value="F:polyribonucleotide nucleotidyltransferase activity"/>
    <property type="evidence" value="ECO:0007669"/>
    <property type="project" value="UniProtKB-UniRule"/>
</dbReference>
<dbReference type="FunFam" id="3.30.230.70:FF:000002">
    <property type="entry name" value="Polyribonucleotide nucleotidyltransferase"/>
    <property type="match status" value="1"/>
</dbReference>
<dbReference type="InterPro" id="IPR027408">
    <property type="entry name" value="PNPase/RNase_PH_dom_sf"/>
</dbReference>
<dbReference type="SMART" id="SM00316">
    <property type="entry name" value="S1"/>
    <property type="match status" value="1"/>
</dbReference>
<dbReference type="InterPro" id="IPR012162">
    <property type="entry name" value="PNPase"/>
</dbReference>
<evidence type="ECO:0000256" key="5">
    <source>
        <dbReference type="ARBA" id="ARBA00022723"/>
    </source>
</evidence>
<dbReference type="SUPFAM" id="SSF54211">
    <property type="entry name" value="Ribosomal protein S5 domain 2-like"/>
    <property type="match status" value="2"/>
</dbReference>
<dbReference type="GO" id="GO:0003723">
    <property type="term" value="F:RNA binding"/>
    <property type="evidence" value="ECO:0007669"/>
    <property type="project" value="UniProtKB-UniRule"/>
</dbReference>
<dbReference type="InterPro" id="IPR004088">
    <property type="entry name" value="KH_dom_type_1"/>
</dbReference>
<dbReference type="CDD" id="cd11364">
    <property type="entry name" value="RNase_PH_PNPase_2"/>
    <property type="match status" value="1"/>
</dbReference>